<gene>
    <name evidence="5" type="ORF">AVDCRST_MAG35-2111</name>
</gene>
<dbReference type="InterPro" id="IPR025997">
    <property type="entry name" value="SBP_2_dom"/>
</dbReference>
<dbReference type="Pfam" id="PF13407">
    <property type="entry name" value="Peripla_BP_4"/>
    <property type="match status" value="1"/>
</dbReference>
<feature type="chain" id="PRO_5039694216" evidence="3">
    <location>
        <begin position="23"/>
        <end position="343"/>
    </location>
</feature>
<evidence type="ECO:0000256" key="1">
    <source>
        <dbReference type="ARBA" id="ARBA00004196"/>
    </source>
</evidence>
<comment type="subcellular location">
    <subcellularLocation>
        <location evidence="1">Cell envelope</location>
    </subcellularLocation>
</comment>
<dbReference type="InterPro" id="IPR028082">
    <property type="entry name" value="Peripla_BP_I"/>
</dbReference>
<proteinExistence type="inferred from homology"/>
<dbReference type="InterPro" id="IPR050555">
    <property type="entry name" value="Bact_Solute-Bind_Prot2"/>
</dbReference>
<protein>
    <submittedName>
        <fullName evidence="5">ABC transporter, substrate-binding protein (Cluster 2, ribose/xylose/arabinose/galactose)</fullName>
    </submittedName>
</protein>
<evidence type="ECO:0000259" key="4">
    <source>
        <dbReference type="Pfam" id="PF13407"/>
    </source>
</evidence>
<dbReference type="EMBL" id="CADCUY010000448">
    <property type="protein sequence ID" value="CAA9422785.1"/>
    <property type="molecule type" value="Genomic_DNA"/>
</dbReference>
<feature type="signal peptide" evidence="3">
    <location>
        <begin position="1"/>
        <end position="22"/>
    </location>
</feature>
<evidence type="ECO:0000256" key="2">
    <source>
        <dbReference type="ARBA" id="ARBA00007639"/>
    </source>
</evidence>
<comment type="similarity">
    <text evidence="2">Belongs to the bacterial solute-binding protein 2 family.</text>
</comment>
<dbReference type="GO" id="GO:0030246">
    <property type="term" value="F:carbohydrate binding"/>
    <property type="evidence" value="ECO:0007669"/>
    <property type="project" value="TreeGrafter"/>
</dbReference>
<keyword evidence="3" id="KW-0732">Signal</keyword>
<dbReference type="PANTHER" id="PTHR30036">
    <property type="entry name" value="D-XYLOSE-BINDING PERIPLASMIC PROTEIN"/>
    <property type="match status" value="1"/>
</dbReference>
<reference evidence="5" key="1">
    <citation type="submission" date="2020-02" db="EMBL/GenBank/DDBJ databases">
        <authorList>
            <person name="Meier V. D."/>
        </authorList>
    </citation>
    <scope>NUCLEOTIDE SEQUENCE</scope>
    <source>
        <strain evidence="5">AVDCRST_MAG35</strain>
    </source>
</reference>
<dbReference type="SUPFAM" id="SSF53822">
    <property type="entry name" value="Periplasmic binding protein-like I"/>
    <property type="match status" value="1"/>
</dbReference>
<feature type="domain" description="Periplasmic binding protein" evidence="4">
    <location>
        <begin position="46"/>
        <end position="299"/>
    </location>
</feature>
<name>A0A6J4PQT4_9ACTN</name>
<dbReference type="GO" id="GO:0030288">
    <property type="term" value="C:outer membrane-bounded periplasmic space"/>
    <property type="evidence" value="ECO:0007669"/>
    <property type="project" value="TreeGrafter"/>
</dbReference>
<sequence length="343" mass="35115">MPQHLSATLVTGVLALTLTACGTVGSSSGGGDPAGAEGSSGEYVNVVKLTGIAWFDRMETGVDAFTEQTGLAASQTGPATADTELQVGVIQGLIAQRPEALGVVPLDPGAVENVIQQAKDAGIVVVTHEAPTIQNADADIEAFDNADYGTKIMAGLAECMGGEGEYVQFVGSLTSETHMAWAEAGLAAQQAEHPGMTRVSDPVESDDNADTAYEKTKQLLQANPALRGFFGDSSQDVPGIGRAIAEAGLQDDTCVYGTGVPSETRELVADGSVDGIYLWDPALAGQAVLSAAQIIAEGGELSTGTDLGVEGYGSLVQSPDNPKTFLGDAALALTAETIDDYDF</sequence>
<dbReference type="AlphaFoldDB" id="A0A6J4PQT4"/>
<evidence type="ECO:0000313" key="5">
    <source>
        <dbReference type="EMBL" id="CAA9422785.1"/>
    </source>
</evidence>
<dbReference type="Gene3D" id="3.40.50.2300">
    <property type="match status" value="2"/>
</dbReference>
<dbReference type="PANTHER" id="PTHR30036:SF7">
    <property type="entry name" value="ABC TRANSPORTER PERIPLASMIC-BINDING PROTEIN YPHF"/>
    <property type="match status" value="1"/>
</dbReference>
<organism evidence="5">
    <name type="scientific">uncultured Quadrisphaera sp</name>
    <dbReference type="NCBI Taxonomy" id="904978"/>
    <lineage>
        <taxon>Bacteria</taxon>
        <taxon>Bacillati</taxon>
        <taxon>Actinomycetota</taxon>
        <taxon>Actinomycetes</taxon>
        <taxon>Kineosporiales</taxon>
        <taxon>Kineosporiaceae</taxon>
        <taxon>Quadrisphaera</taxon>
        <taxon>environmental samples</taxon>
    </lineage>
</organism>
<dbReference type="CDD" id="cd20001">
    <property type="entry name" value="PBP1_LsrB_Quorum_Sensing-like"/>
    <property type="match status" value="1"/>
</dbReference>
<accession>A0A6J4PQT4</accession>
<evidence type="ECO:0000256" key="3">
    <source>
        <dbReference type="SAM" id="SignalP"/>
    </source>
</evidence>